<evidence type="ECO:0000256" key="3">
    <source>
        <dbReference type="ARBA" id="ARBA00022448"/>
    </source>
</evidence>
<name>A0A4P6F0T6_9MICO</name>
<protein>
    <recommendedName>
        <fullName evidence="14">ATP synthase subunit b</fullName>
    </recommendedName>
    <alternativeName>
        <fullName evidence="14">ATP synthase F(0) sector subunit b</fullName>
    </alternativeName>
    <alternativeName>
        <fullName evidence="14">ATPase subunit I</fullName>
    </alternativeName>
    <alternativeName>
        <fullName evidence="14">F-type ATPase subunit b</fullName>
        <shortName evidence="14">F-ATPase subunit b</shortName>
    </alternativeName>
</protein>
<evidence type="ECO:0000256" key="1">
    <source>
        <dbReference type="ARBA" id="ARBA00004162"/>
    </source>
</evidence>
<keyword evidence="6 14" id="KW-0812">Transmembrane</keyword>
<organism evidence="16 17">
    <name type="scientific">Xylanimonas protaetiae</name>
    <dbReference type="NCBI Taxonomy" id="2509457"/>
    <lineage>
        <taxon>Bacteria</taxon>
        <taxon>Bacillati</taxon>
        <taxon>Actinomycetota</taxon>
        <taxon>Actinomycetes</taxon>
        <taxon>Micrococcales</taxon>
        <taxon>Promicromonosporaceae</taxon>
        <taxon>Xylanimonas</taxon>
    </lineage>
</organism>
<keyword evidence="9 14" id="KW-0406">Ion transport</keyword>
<evidence type="ECO:0000256" key="4">
    <source>
        <dbReference type="ARBA" id="ARBA00022475"/>
    </source>
</evidence>
<dbReference type="EMBL" id="CP035493">
    <property type="protein sequence ID" value="QAY68816.1"/>
    <property type="molecule type" value="Genomic_DNA"/>
</dbReference>
<dbReference type="AlphaFoldDB" id="A0A4P6F0T6"/>
<evidence type="ECO:0000256" key="7">
    <source>
        <dbReference type="ARBA" id="ARBA00022781"/>
    </source>
</evidence>
<feature type="transmembrane region" description="Helical" evidence="14">
    <location>
        <begin position="30"/>
        <end position="49"/>
    </location>
</feature>
<dbReference type="Pfam" id="PF00430">
    <property type="entry name" value="ATP-synt_B"/>
    <property type="match status" value="1"/>
</dbReference>
<dbReference type="GO" id="GO:0005886">
    <property type="term" value="C:plasma membrane"/>
    <property type="evidence" value="ECO:0007669"/>
    <property type="project" value="UniProtKB-SubCell"/>
</dbReference>
<gene>
    <name evidence="14" type="primary">atpF</name>
    <name evidence="16" type="ORF">ET471_01095</name>
</gene>
<dbReference type="PANTHER" id="PTHR33445">
    <property type="entry name" value="ATP SYNTHASE SUBUNIT B', CHLOROPLASTIC"/>
    <property type="match status" value="1"/>
</dbReference>
<dbReference type="HAMAP" id="MF_01398">
    <property type="entry name" value="ATP_synth_b_bprime"/>
    <property type="match status" value="1"/>
</dbReference>
<keyword evidence="4 14" id="KW-1003">Cell membrane</keyword>
<evidence type="ECO:0000256" key="6">
    <source>
        <dbReference type="ARBA" id="ARBA00022692"/>
    </source>
</evidence>
<dbReference type="GO" id="GO:0046933">
    <property type="term" value="F:proton-transporting ATP synthase activity, rotational mechanism"/>
    <property type="evidence" value="ECO:0007669"/>
    <property type="project" value="UniProtKB-UniRule"/>
</dbReference>
<accession>A0A4P6F0T6</accession>
<evidence type="ECO:0000256" key="12">
    <source>
        <dbReference type="ARBA" id="ARBA00025198"/>
    </source>
</evidence>
<dbReference type="GO" id="GO:0046961">
    <property type="term" value="F:proton-transporting ATPase activity, rotational mechanism"/>
    <property type="evidence" value="ECO:0007669"/>
    <property type="project" value="TreeGrafter"/>
</dbReference>
<keyword evidence="17" id="KW-1185">Reference proteome</keyword>
<dbReference type="RefSeq" id="WP_129186218.1">
    <property type="nucleotide sequence ID" value="NZ_CP035493.1"/>
</dbReference>
<keyword evidence="11 14" id="KW-0066">ATP synthesis</keyword>
<dbReference type="PANTHER" id="PTHR33445:SF1">
    <property type="entry name" value="ATP SYNTHASE SUBUNIT B"/>
    <property type="match status" value="1"/>
</dbReference>
<evidence type="ECO:0000256" key="5">
    <source>
        <dbReference type="ARBA" id="ARBA00022547"/>
    </source>
</evidence>
<dbReference type="Gene3D" id="1.20.5.620">
    <property type="entry name" value="F1F0 ATP synthase subunit B, membrane domain"/>
    <property type="match status" value="1"/>
</dbReference>
<sequence length="195" mass="21001">MSALQSAALVMAAEEEHQGIDLFLPEPADLFWSLVVLVLIGVVFYKFVLPKMTAILDERSEKIEGGLAKAEQAQAAAADAREQGEALLAEARHDAARTRDEAREDGKAIVAEHRVKAQEEAARIAEAAQRQVEAERQAAAVSLRTEVGDLATQLASKIVGEELADSAARARVVDRFLDDLETQQTVAAGRASREG</sequence>
<evidence type="ECO:0000256" key="2">
    <source>
        <dbReference type="ARBA" id="ARBA00005513"/>
    </source>
</evidence>
<dbReference type="NCBIfam" id="NF004412">
    <property type="entry name" value="PRK05759.1-3"/>
    <property type="match status" value="1"/>
</dbReference>
<comment type="function">
    <text evidence="14">Component of the F(0) channel, it forms part of the peripheral stalk, linking F(1) to F(0).</text>
</comment>
<keyword evidence="10 14" id="KW-0472">Membrane</keyword>
<evidence type="ECO:0000313" key="17">
    <source>
        <dbReference type="Proteomes" id="UP000292118"/>
    </source>
</evidence>
<keyword evidence="3 14" id="KW-0813">Transport</keyword>
<comment type="function">
    <text evidence="12 14">F(1)F(0) ATP synthase produces ATP from ADP in the presence of a proton or sodium gradient. F-type ATPases consist of two structural domains, F(1) containing the extramembraneous catalytic core and F(0) containing the membrane proton channel, linked together by a central stalk and a peripheral stalk. During catalysis, ATP synthesis in the catalytic domain of F(1) is coupled via a rotary mechanism of the central stalk subunits to proton translocation.</text>
</comment>
<dbReference type="Proteomes" id="UP000292118">
    <property type="component" value="Chromosome"/>
</dbReference>
<evidence type="ECO:0000256" key="8">
    <source>
        <dbReference type="ARBA" id="ARBA00022989"/>
    </source>
</evidence>
<dbReference type="InterPro" id="IPR002146">
    <property type="entry name" value="ATP_synth_b/b'su_bac/chlpt"/>
</dbReference>
<dbReference type="InterPro" id="IPR028987">
    <property type="entry name" value="ATP_synth_B-like_membr_sf"/>
</dbReference>
<proteinExistence type="inferred from homology"/>
<evidence type="ECO:0000256" key="10">
    <source>
        <dbReference type="ARBA" id="ARBA00023136"/>
    </source>
</evidence>
<keyword evidence="8 14" id="KW-1133">Transmembrane helix</keyword>
<evidence type="ECO:0000256" key="11">
    <source>
        <dbReference type="ARBA" id="ARBA00023310"/>
    </source>
</evidence>
<reference evidence="16 17" key="1">
    <citation type="submission" date="2019-01" db="EMBL/GenBank/DDBJ databases">
        <title>Genome sequencing of strain FW10M-9.</title>
        <authorList>
            <person name="Heo J."/>
            <person name="Kim S.-J."/>
            <person name="Kim J.-S."/>
            <person name="Hong S.-B."/>
            <person name="Kwon S.-W."/>
        </authorList>
    </citation>
    <scope>NUCLEOTIDE SEQUENCE [LARGE SCALE GENOMIC DNA]</scope>
    <source>
        <strain evidence="16 17">FW10M-9</strain>
    </source>
</reference>
<dbReference type="CDD" id="cd06503">
    <property type="entry name" value="ATP-synt_Fo_b"/>
    <property type="match status" value="1"/>
</dbReference>
<dbReference type="NCBIfam" id="TIGR01144">
    <property type="entry name" value="ATP_synt_b"/>
    <property type="match status" value="1"/>
</dbReference>
<keyword evidence="7 14" id="KW-0375">Hydrogen ion transport</keyword>
<evidence type="ECO:0000256" key="14">
    <source>
        <dbReference type="HAMAP-Rule" id="MF_01398"/>
    </source>
</evidence>
<evidence type="ECO:0000313" key="16">
    <source>
        <dbReference type="EMBL" id="QAY68816.1"/>
    </source>
</evidence>
<dbReference type="OrthoDB" id="5243563at2"/>
<keyword evidence="5 14" id="KW-0138">CF(0)</keyword>
<dbReference type="SUPFAM" id="SSF81573">
    <property type="entry name" value="F1F0 ATP synthase subunit B, membrane domain"/>
    <property type="match status" value="1"/>
</dbReference>
<comment type="subcellular location">
    <subcellularLocation>
        <location evidence="1 14">Cell membrane</location>
        <topology evidence="1 14">Single-pass membrane protein</topology>
    </subcellularLocation>
</comment>
<dbReference type="GO" id="GO:0045259">
    <property type="term" value="C:proton-transporting ATP synthase complex"/>
    <property type="evidence" value="ECO:0007669"/>
    <property type="project" value="UniProtKB-KW"/>
</dbReference>
<comment type="subunit">
    <text evidence="13 14">F-type ATPases have 2 components, F(1) - the catalytic core - and F(0) - the membrane proton channel. F(1) has five subunits: alpha(3), beta(3), gamma(1), delta(1), epsilon(1). F(0) has three main subunits: a(1), b(2) and c(10-14). The alpha and beta chains form an alternating ring which encloses part of the gamma chain. F(1) is attached to F(0) by a central stalk formed by the gamma and epsilon chains, while a peripheral stalk is formed by the delta and b chains.</text>
</comment>
<evidence type="ECO:0000256" key="15">
    <source>
        <dbReference type="RuleBase" id="RU003848"/>
    </source>
</evidence>
<evidence type="ECO:0000256" key="13">
    <source>
        <dbReference type="ARBA" id="ARBA00025830"/>
    </source>
</evidence>
<comment type="similarity">
    <text evidence="2 14 15">Belongs to the ATPase B chain family.</text>
</comment>
<dbReference type="InterPro" id="IPR005864">
    <property type="entry name" value="ATP_synth_F0_bsu_bac"/>
</dbReference>
<evidence type="ECO:0000256" key="9">
    <source>
        <dbReference type="ARBA" id="ARBA00023065"/>
    </source>
</evidence>
<dbReference type="KEGG" id="xya:ET471_01095"/>
<dbReference type="InterPro" id="IPR050059">
    <property type="entry name" value="ATP_synthase_B_chain"/>
</dbReference>